<proteinExistence type="predicted"/>
<dbReference type="Proteomes" id="UP001519641">
    <property type="component" value="Unassembled WGS sequence"/>
</dbReference>
<dbReference type="RefSeq" id="WP_214543433.1">
    <property type="nucleotide sequence ID" value="NZ_JAHEWS010000001.1"/>
</dbReference>
<sequence length="245" mass="26400">MSDVEAVPEVHPASTSTLAASGNALLSDEGSTRNPDAATVADGAVTDAAAADAAVKRTLHRYLQKHRAALLAKLDGLAERQARWPVTPTGTNVLGLVKHVAGVQAGYFGEVFGRPLPDQPAWLESKDGEDMYASLDETMADIVAFHHRSAAHADATIEALDLTATGTVPWWPEEHRDVTLHRILVHMAYETARHAGHADIVREMLDGLAGDGDGNLADKTPDEWVRWREQLVDIAERAGLRNLDA</sequence>
<dbReference type="SUPFAM" id="SSF109854">
    <property type="entry name" value="DinB/YfiT-like putative metalloenzymes"/>
    <property type="match status" value="1"/>
</dbReference>
<dbReference type="Gene3D" id="1.20.120.450">
    <property type="entry name" value="dinb family like domain"/>
    <property type="match status" value="1"/>
</dbReference>
<comment type="caution">
    <text evidence="1">The sequence shown here is derived from an EMBL/GenBank/DDBJ whole genome shotgun (WGS) entry which is preliminary data.</text>
</comment>
<dbReference type="EMBL" id="JAHEWS010000001">
    <property type="protein sequence ID" value="MBT1586452.1"/>
    <property type="molecule type" value="Genomic_DNA"/>
</dbReference>
<dbReference type="Pfam" id="PF04978">
    <property type="entry name" value="MST"/>
    <property type="match status" value="1"/>
</dbReference>
<protein>
    <submittedName>
        <fullName evidence="1">DUF664 domain-containing protein</fullName>
    </submittedName>
</protein>
<evidence type="ECO:0000313" key="2">
    <source>
        <dbReference type="Proteomes" id="UP001519641"/>
    </source>
</evidence>
<reference evidence="1 2" key="1">
    <citation type="submission" date="2021-05" db="EMBL/GenBank/DDBJ databases">
        <title>Whole genome sequence of Curtobacterium flaccumfaciens pv. flaccumfaciens strain CFBP 8819.</title>
        <authorList>
            <person name="Osdaghi E."/>
            <person name="Taghouti G."/>
            <person name="Portier P."/>
            <person name="Fazliarab A."/>
            <person name="Taghavi S.M."/>
            <person name="Briand M."/>
            <person name="Le-Saux M."/>
            <person name="Jacques M.-A."/>
        </authorList>
    </citation>
    <scope>NUCLEOTIDE SEQUENCE [LARGE SCALE GENOMIC DNA]</scope>
    <source>
        <strain evidence="1 2">CFBP 8819</strain>
    </source>
</reference>
<accession>A0ABS5VBI9</accession>
<organism evidence="1 2">
    <name type="scientific">Curtobacterium aurantiacum</name>
    <dbReference type="NCBI Taxonomy" id="3236919"/>
    <lineage>
        <taxon>Bacteria</taxon>
        <taxon>Bacillati</taxon>
        <taxon>Actinomycetota</taxon>
        <taxon>Actinomycetes</taxon>
        <taxon>Micrococcales</taxon>
        <taxon>Microbacteriaceae</taxon>
        <taxon>Curtobacterium</taxon>
    </lineage>
</organism>
<keyword evidence="2" id="KW-1185">Reference proteome</keyword>
<evidence type="ECO:0000313" key="1">
    <source>
        <dbReference type="EMBL" id="MBT1586452.1"/>
    </source>
</evidence>
<dbReference type="InterPro" id="IPR007061">
    <property type="entry name" value="MST-like"/>
</dbReference>
<dbReference type="InterPro" id="IPR034660">
    <property type="entry name" value="DinB/YfiT-like"/>
</dbReference>
<gene>
    <name evidence="1" type="ORF">KK097_01325</name>
</gene>
<name>A0ABS5VBI9_9MICO</name>